<evidence type="ECO:0000313" key="3">
    <source>
        <dbReference type="Proteomes" id="UP000324974"/>
    </source>
</evidence>
<feature type="compositionally biased region" description="Basic and acidic residues" evidence="1">
    <location>
        <begin position="13"/>
        <end position="26"/>
    </location>
</feature>
<dbReference type="Gene3D" id="1.20.120.20">
    <property type="entry name" value="Apolipoprotein"/>
    <property type="match status" value="1"/>
</dbReference>
<dbReference type="RefSeq" id="WP_149108586.1">
    <property type="nucleotide sequence ID" value="NZ_CP042425.1"/>
</dbReference>
<dbReference type="KEGG" id="lrs:PX52LOC_00489"/>
<keyword evidence="3" id="KW-1185">Reference proteome</keyword>
<evidence type="ECO:0000256" key="1">
    <source>
        <dbReference type="SAM" id="MobiDB-lite"/>
    </source>
</evidence>
<dbReference type="Pfam" id="PF12277">
    <property type="entry name" value="DUF3618"/>
    <property type="match status" value="1"/>
</dbReference>
<organism evidence="2 3">
    <name type="scientific">Limnoglobus roseus</name>
    <dbReference type="NCBI Taxonomy" id="2598579"/>
    <lineage>
        <taxon>Bacteria</taxon>
        <taxon>Pseudomonadati</taxon>
        <taxon>Planctomycetota</taxon>
        <taxon>Planctomycetia</taxon>
        <taxon>Gemmatales</taxon>
        <taxon>Gemmataceae</taxon>
        <taxon>Limnoglobus</taxon>
    </lineage>
</organism>
<dbReference type="Proteomes" id="UP000324974">
    <property type="component" value="Chromosome"/>
</dbReference>
<accession>A0A5C1A3G9</accession>
<evidence type="ECO:0000313" key="2">
    <source>
        <dbReference type="EMBL" id="QEL13631.1"/>
    </source>
</evidence>
<protein>
    <recommendedName>
        <fullName evidence="4">DUF3618 domain-containing protein</fullName>
    </recommendedName>
</protein>
<sequence length="209" mass="22576">MEQKIDPLTPPERTPEEIEREMAQTREAISEKVAALETQVMSTVQTAADTISGTVEAVKEMVTTGPGAISDTVKESLTSVGDAVKEQLDFSKKIRDNPWESVLAATAAGVIAGLFAFGRRPPSATAEMTPAAQRFADPVPSSPPPPREPGLLDGVWNHIRQELTQLAEEAWKTASESLRENIHTEVPNLIKTTVESGTTGVVNRLKNHV</sequence>
<evidence type="ECO:0008006" key="4">
    <source>
        <dbReference type="Google" id="ProtNLM"/>
    </source>
</evidence>
<gene>
    <name evidence="2" type="ORF">PX52LOC_00489</name>
</gene>
<feature type="region of interest" description="Disordered" evidence="1">
    <location>
        <begin position="1"/>
        <end position="26"/>
    </location>
</feature>
<proteinExistence type="predicted"/>
<dbReference type="InterPro" id="IPR022062">
    <property type="entry name" value="DUF3618"/>
</dbReference>
<name>A0A5C1A3G9_9BACT</name>
<dbReference type="OrthoDB" id="9960633at2"/>
<reference evidence="3" key="1">
    <citation type="submission" date="2019-08" db="EMBL/GenBank/DDBJ databases">
        <title>Limnoglobus roseus gen. nov., sp. nov., a novel freshwater planctomycete with a giant genome from the family Gemmataceae.</title>
        <authorList>
            <person name="Kulichevskaya I.S."/>
            <person name="Naumoff D.G."/>
            <person name="Miroshnikov K."/>
            <person name="Ivanova A."/>
            <person name="Philippov D.A."/>
            <person name="Hakobyan A."/>
            <person name="Rijpstra I.C."/>
            <person name="Sinninghe Damste J.S."/>
            <person name="Liesack W."/>
            <person name="Dedysh S.N."/>
        </authorList>
    </citation>
    <scope>NUCLEOTIDE SEQUENCE [LARGE SCALE GENOMIC DNA]</scope>
    <source>
        <strain evidence="3">PX52</strain>
    </source>
</reference>
<dbReference type="AlphaFoldDB" id="A0A5C1A3G9"/>
<dbReference type="EMBL" id="CP042425">
    <property type="protein sequence ID" value="QEL13631.1"/>
    <property type="molecule type" value="Genomic_DNA"/>
</dbReference>